<dbReference type="EMBL" id="CP047897">
    <property type="protein sequence ID" value="QHL88592.1"/>
    <property type="molecule type" value="Genomic_DNA"/>
</dbReference>
<protein>
    <recommendedName>
        <fullName evidence="3">DUF7948 domain-containing protein</fullName>
    </recommendedName>
</protein>
<proteinExistence type="predicted"/>
<name>A0A6P1P2J4_9BACT</name>
<gene>
    <name evidence="4" type="ORF">GU926_14600</name>
</gene>
<dbReference type="KEGG" id="nib:GU926_14600"/>
<feature type="chain" id="PRO_5027042276" description="DUF7948 domain-containing protein" evidence="2">
    <location>
        <begin position="21"/>
        <end position="587"/>
    </location>
</feature>
<keyword evidence="2" id="KW-0732">Signal</keyword>
<organism evidence="4 5">
    <name type="scientific">Nibribacter ruber</name>
    <dbReference type="NCBI Taxonomy" id="2698458"/>
    <lineage>
        <taxon>Bacteria</taxon>
        <taxon>Pseudomonadati</taxon>
        <taxon>Bacteroidota</taxon>
        <taxon>Cytophagia</taxon>
        <taxon>Cytophagales</taxon>
        <taxon>Hymenobacteraceae</taxon>
        <taxon>Nibribacter</taxon>
    </lineage>
</organism>
<accession>A0A6P1P2J4</accession>
<dbReference type="InterPro" id="IPR052918">
    <property type="entry name" value="Motility_Chemotaxis_Reg"/>
</dbReference>
<dbReference type="Proteomes" id="UP000464214">
    <property type="component" value="Chromosome"/>
</dbReference>
<evidence type="ECO:0000256" key="2">
    <source>
        <dbReference type="SAM" id="SignalP"/>
    </source>
</evidence>
<sequence>MHLLSLLSVFSLLWQTLAWAPAKNTTPAIAPTPFVVAPASQGEDARALEFTENKGQWPKQVRFSAAVPGGRLFLQGNAFVYALQEPLPDTHGQPTTSDNAPLSDASPQRRKGHAYTVTLQGATVGPNVQGQEQAPGVSNFYLGNNPARWGKGARNFRKVTYQNVYTGIDMAWYEKDGQLKYDFLLAPGAKSQSIQVKYEGASRLSLQNGNLVIATTVGQVTEHQPVAYQITNNQRIPVSCQYVLEGQTLRFSFPDGYDQNLPLVIDPVVEFSTFSGSTADNWGYTATYDSQGNMYSGGIADFVGYPTSPGAFQETYMGAWDMAIIKYKTSVSGPAARLYATYLGGGDTESPHSLVVNAQDELLVLGTSSSIDFPTSATAYDRSFNGGVSTSPLGGGGNPIYSNGSDLVITRLSQNGENLLASTFLGGSNNDGLLERFQTASPSLVRNYGDQYRGDIITDAAGNVYIASNTASADFPKPNGLNFAFAGGTNDAVVVKLSPDLSSLVWSNLYGGTGTDAAYSIQLDKALNVYVAGGTTSLLVPGAGLGLHPSTRGVQTGLWRSSTPMAKAWPGPLSWAPLCMTKPISCS</sequence>
<reference evidence="4 5" key="1">
    <citation type="submission" date="2020-01" db="EMBL/GenBank/DDBJ databases">
        <authorList>
            <person name="Kim M."/>
        </authorList>
    </citation>
    <scope>NUCLEOTIDE SEQUENCE [LARGE SCALE GENOMIC DNA]</scope>
    <source>
        <strain evidence="4 5">BT10</strain>
    </source>
</reference>
<keyword evidence="5" id="KW-1185">Reference proteome</keyword>
<evidence type="ECO:0000313" key="4">
    <source>
        <dbReference type="EMBL" id="QHL88592.1"/>
    </source>
</evidence>
<evidence type="ECO:0000259" key="3">
    <source>
        <dbReference type="Pfam" id="PF25778"/>
    </source>
</evidence>
<dbReference type="InterPro" id="IPR057708">
    <property type="entry name" value="DUF7948"/>
</dbReference>
<feature type="region of interest" description="Disordered" evidence="1">
    <location>
        <begin position="86"/>
        <end position="112"/>
    </location>
</feature>
<dbReference type="PANTHER" id="PTHR35580">
    <property type="entry name" value="CELL SURFACE GLYCOPROTEIN (S-LAYER PROTEIN)-LIKE PROTEIN"/>
    <property type="match status" value="1"/>
</dbReference>
<feature type="signal peptide" evidence="2">
    <location>
        <begin position="1"/>
        <end position="20"/>
    </location>
</feature>
<dbReference type="PANTHER" id="PTHR35580:SF1">
    <property type="entry name" value="PHYTASE-LIKE DOMAIN-CONTAINING PROTEIN"/>
    <property type="match status" value="1"/>
</dbReference>
<evidence type="ECO:0000256" key="1">
    <source>
        <dbReference type="SAM" id="MobiDB-lite"/>
    </source>
</evidence>
<dbReference type="RefSeq" id="WP_160693161.1">
    <property type="nucleotide sequence ID" value="NZ_CP047897.1"/>
</dbReference>
<dbReference type="Pfam" id="PF25778">
    <property type="entry name" value="DUF7948"/>
    <property type="match status" value="1"/>
</dbReference>
<evidence type="ECO:0000313" key="5">
    <source>
        <dbReference type="Proteomes" id="UP000464214"/>
    </source>
</evidence>
<feature type="domain" description="DUF7948" evidence="3">
    <location>
        <begin position="50"/>
        <end position="268"/>
    </location>
</feature>
<dbReference type="AlphaFoldDB" id="A0A6P1P2J4"/>